<keyword evidence="4" id="KW-0997">Cell inner membrane</keyword>
<keyword evidence="7" id="KW-0472">Membrane</keyword>
<evidence type="ECO:0000256" key="6">
    <source>
        <dbReference type="ARBA" id="ARBA00022989"/>
    </source>
</evidence>
<sequence>MRRGFTLVEVLVALLILALMATLAWRGVDGMLRARDISQAQLDRSARLHTVMAQWQQDLEQVQDTLLIPALRFDGRHLRLTRRQPEGLQVVVWWLAEGKLQRWAGAPVRNLQALRQSFEESQQPLALASRSLSTLEGVAGWQMAYYFGNAWTNAQSSGDLIEDAAVRAKRDAENKGPAPSNPGTPGGGTTGGSGGDTQPPTTGPQNPARSALPQAVRMQLDFEPGQFGGPLVRQVLLGAS</sequence>
<keyword evidence="10" id="KW-1185">Reference proteome</keyword>
<evidence type="ECO:0000256" key="8">
    <source>
        <dbReference type="SAM" id="MobiDB-lite"/>
    </source>
</evidence>
<dbReference type="AlphaFoldDB" id="A0A931NGF7"/>
<comment type="subcellular location">
    <subcellularLocation>
        <location evidence="1">Cell inner membrane</location>
        <topology evidence="1">Single-pass membrane protein</topology>
    </subcellularLocation>
</comment>
<dbReference type="PROSITE" id="PS00409">
    <property type="entry name" value="PROKAR_NTER_METHYL"/>
    <property type="match status" value="1"/>
</dbReference>
<reference evidence="9" key="1">
    <citation type="submission" date="2020-12" db="EMBL/GenBank/DDBJ databases">
        <title>The genome sequence of Inhella sp. 1Y17.</title>
        <authorList>
            <person name="Liu Y."/>
        </authorList>
    </citation>
    <scope>NUCLEOTIDE SEQUENCE</scope>
    <source>
        <strain evidence="9">1Y17</strain>
    </source>
</reference>
<dbReference type="InterPro" id="IPR045584">
    <property type="entry name" value="Pilin-like"/>
</dbReference>
<dbReference type="PANTHER" id="PTHR39583">
    <property type="entry name" value="TYPE II SECRETION SYSTEM PROTEIN J-RELATED"/>
    <property type="match status" value="1"/>
</dbReference>
<gene>
    <name evidence="9" type="ORF">I7X39_03860</name>
</gene>
<evidence type="ECO:0000256" key="4">
    <source>
        <dbReference type="ARBA" id="ARBA00022519"/>
    </source>
</evidence>
<dbReference type="SUPFAM" id="SSF54523">
    <property type="entry name" value="Pili subunits"/>
    <property type="match status" value="2"/>
</dbReference>
<dbReference type="Proteomes" id="UP000613266">
    <property type="component" value="Unassembled WGS sequence"/>
</dbReference>
<dbReference type="PANTHER" id="PTHR39583:SF2">
    <property type="entry name" value="TYPE II SECRETION SYSTEM PROTEIN J"/>
    <property type="match status" value="1"/>
</dbReference>
<feature type="compositionally biased region" description="Gly residues" evidence="8">
    <location>
        <begin position="184"/>
        <end position="195"/>
    </location>
</feature>
<protein>
    <submittedName>
        <fullName evidence="9">Prepilin-type N-terminal cleavage/methylation domain-containing protein</fullName>
    </submittedName>
</protein>
<name>A0A931NGF7_9BURK</name>
<evidence type="ECO:0000256" key="1">
    <source>
        <dbReference type="ARBA" id="ARBA00004377"/>
    </source>
</evidence>
<accession>A0A931NGF7</accession>
<dbReference type="GO" id="GO:0015628">
    <property type="term" value="P:protein secretion by the type II secretion system"/>
    <property type="evidence" value="ECO:0007669"/>
    <property type="project" value="TreeGrafter"/>
</dbReference>
<organism evidence="9 10">
    <name type="scientific">Inhella proteolytica</name>
    <dbReference type="NCBI Taxonomy" id="2795029"/>
    <lineage>
        <taxon>Bacteria</taxon>
        <taxon>Pseudomonadati</taxon>
        <taxon>Pseudomonadota</taxon>
        <taxon>Betaproteobacteria</taxon>
        <taxon>Burkholderiales</taxon>
        <taxon>Sphaerotilaceae</taxon>
        <taxon>Inhella</taxon>
    </lineage>
</organism>
<proteinExistence type="predicted"/>
<keyword evidence="5" id="KW-0812">Transmembrane</keyword>
<evidence type="ECO:0000256" key="2">
    <source>
        <dbReference type="ARBA" id="ARBA00022475"/>
    </source>
</evidence>
<evidence type="ECO:0000256" key="7">
    <source>
        <dbReference type="ARBA" id="ARBA00023136"/>
    </source>
</evidence>
<evidence type="ECO:0000256" key="5">
    <source>
        <dbReference type="ARBA" id="ARBA00022692"/>
    </source>
</evidence>
<evidence type="ECO:0000256" key="3">
    <source>
        <dbReference type="ARBA" id="ARBA00022481"/>
    </source>
</evidence>
<keyword evidence="2" id="KW-1003">Cell membrane</keyword>
<dbReference type="EMBL" id="JAEDAK010000002">
    <property type="protein sequence ID" value="MBH9576034.1"/>
    <property type="molecule type" value="Genomic_DNA"/>
</dbReference>
<feature type="region of interest" description="Disordered" evidence="8">
    <location>
        <begin position="168"/>
        <end position="229"/>
    </location>
</feature>
<dbReference type="GO" id="GO:0005886">
    <property type="term" value="C:plasma membrane"/>
    <property type="evidence" value="ECO:0007669"/>
    <property type="project" value="UniProtKB-SubCell"/>
</dbReference>
<dbReference type="Pfam" id="PF07963">
    <property type="entry name" value="N_methyl"/>
    <property type="match status" value="1"/>
</dbReference>
<keyword evidence="6" id="KW-1133">Transmembrane helix</keyword>
<evidence type="ECO:0000313" key="9">
    <source>
        <dbReference type="EMBL" id="MBH9576034.1"/>
    </source>
</evidence>
<dbReference type="InterPro" id="IPR051621">
    <property type="entry name" value="T2SS_protein_J"/>
</dbReference>
<dbReference type="RefSeq" id="WP_198109647.1">
    <property type="nucleotide sequence ID" value="NZ_JAEDAK010000002.1"/>
</dbReference>
<dbReference type="InterPro" id="IPR012902">
    <property type="entry name" value="N_methyl_site"/>
</dbReference>
<keyword evidence="3" id="KW-0488">Methylation</keyword>
<dbReference type="NCBIfam" id="TIGR02532">
    <property type="entry name" value="IV_pilin_GFxxxE"/>
    <property type="match status" value="1"/>
</dbReference>
<comment type="caution">
    <text evidence="9">The sequence shown here is derived from an EMBL/GenBank/DDBJ whole genome shotgun (WGS) entry which is preliminary data.</text>
</comment>
<feature type="compositionally biased region" description="Low complexity" evidence="8">
    <location>
        <begin position="196"/>
        <end position="208"/>
    </location>
</feature>
<evidence type="ECO:0000313" key="10">
    <source>
        <dbReference type="Proteomes" id="UP000613266"/>
    </source>
</evidence>